<gene>
    <name evidence="2" type="ORF">Sradi_3845200</name>
</gene>
<sequence>MALESYWAMAFILPKGIIKEVEKRLRSFLWRGTSNRGYQKVAWDLICRPYEEGGLGVRDVLALNQALMSKNLWDVIRGKRDSIWLDWIFQNRLRDQTVWVARENTGSWSWRKLLTLRAALIPHIQFRIGDGANFSLWNDPWHNLGPLITHFPRGPQVTRTCPSNSLDTVIEVGQWRWPLITDIEHLDILHLLPDIHGGDDSIAWIPDGGNFSSSFASNVFRPPGPTVGWSLLLVGFFRIPRHCFILWLAILGKLSTLDKPWLGHLGRECVLCSDGQEKTHEHLFFTCSYSRRCVTTVRQRVRFPWPYQDWQRGILWASVTWRNTHMVCSAYRALLASIVYHIWQERNRRRFQGIERPSFLLSSMAVEEVKQRIVSVNLGPFVSTRGLYCLWQISWPVEGGADFS</sequence>
<evidence type="ECO:0000313" key="2">
    <source>
        <dbReference type="EMBL" id="KAL0361607.1"/>
    </source>
</evidence>
<proteinExistence type="predicted"/>
<dbReference type="InterPro" id="IPR026960">
    <property type="entry name" value="RVT-Znf"/>
</dbReference>
<comment type="caution">
    <text evidence="2">The sequence shown here is derived from an EMBL/GenBank/DDBJ whole genome shotgun (WGS) entry which is preliminary data.</text>
</comment>
<reference evidence="2" key="1">
    <citation type="submission" date="2020-06" db="EMBL/GenBank/DDBJ databases">
        <authorList>
            <person name="Li T."/>
            <person name="Hu X."/>
            <person name="Zhang T."/>
            <person name="Song X."/>
            <person name="Zhang H."/>
            <person name="Dai N."/>
            <person name="Sheng W."/>
            <person name="Hou X."/>
            <person name="Wei L."/>
        </authorList>
    </citation>
    <scope>NUCLEOTIDE SEQUENCE</scope>
    <source>
        <strain evidence="2">G02</strain>
        <tissue evidence="2">Leaf</tissue>
    </source>
</reference>
<dbReference type="PANTHER" id="PTHR33116">
    <property type="entry name" value="REVERSE TRANSCRIPTASE ZINC-BINDING DOMAIN-CONTAINING PROTEIN-RELATED-RELATED"/>
    <property type="match status" value="1"/>
</dbReference>
<protein>
    <recommendedName>
        <fullName evidence="1">Reverse transcriptase zinc-binding domain-containing protein</fullName>
    </recommendedName>
</protein>
<dbReference type="PANTHER" id="PTHR33116:SF84">
    <property type="entry name" value="RNA-DIRECTED DNA POLYMERASE"/>
    <property type="match status" value="1"/>
</dbReference>
<feature type="domain" description="Reverse transcriptase zinc-binding" evidence="1">
    <location>
        <begin position="211"/>
        <end position="292"/>
    </location>
</feature>
<dbReference type="EMBL" id="JACGWJ010000016">
    <property type="protein sequence ID" value="KAL0361607.1"/>
    <property type="molecule type" value="Genomic_DNA"/>
</dbReference>
<dbReference type="Pfam" id="PF13966">
    <property type="entry name" value="zf-RVT"/>
    <property type="match status" value="1"/>
</dbReference>
<accession>A0AAW2Q1M8</accession>
<organism evidence="2">
    <name type="scientific">Sesamum radiatum</name>
    <name type="common">Black benniseed</name>
    <dbReference type="NCBI Taxonomy" id="300843"/>
    <lineage>
        <taxon>Eukaryota</taxon>
        <taxon>Viridiplantae</taxon>
        <taxon>Streptophyta</taxon>
        <taxon>Embryophyta</taxon>
        <taxon>Tracheophyta</taxon>
        <taxon>Spermatophyta</taxon>
        <taxon>Magnoliopsida</taxon>
        <taxon>eudicotyledons</taxon>
        <taxon>Gunneridae</taxon>
        <taxon>Pentapetalae</taxon>
        <taxon>asterids</taxon>
        <taxon>lamiids</taxon>
        <taxon>Lamiales</taxon>
        <taxon>Pedaliaceae</taxon>
        <taxon>Sesamum</taxon>
    </lineage>
</organism>
<name>A0AAW2Q1M8_SESRA</name>
<dbReference type="AlphaFoldDB" id="A0AAW2Q1M8"/>
<evidence type="ECO:0000259" key="1">
    <source>
        <dbReference type="Pfam" id="PF13966"/>
    </source>
</evidence>
<reference evidence="2" key="2">
    <citation type="journal article" date="2024" name="Plant">
        <title>Genomic evolution and insights into agronomic trait innovations of Sesamum species.</title>
        <authorList>
            <person name="Miao H."/>
            <person name="Wang L."/>
            <person name="Qu L."/>
            <person name="Liu H."/>
            <person name="Sun Y."/>
            <person name="Le M."/>
            <person name="Wang Q."/>
            <person name="Wei S."/>
            <person name="Zheng Y."/>
            <person name="Lin W."/>
            <person name="Duan Y."/>
            <person name="Cao H."/>
            <person name="Xiong S."/>
            <person name="Wang X."/>
            <person name="Wei L."/>
            <person name="Li C."/>
            <person name="Ma Q."/>
            <person name="Ju M."/>
            <person name="Zhao R."/>
            <person name="Li G."/>
            <person name="Mu C."/>
            <person name="Tian Q."/>
            <person name="Mei H."/>
            <person name="Zhang T."/>
            <person name="Gao T."/>
            <person name="Zhang H."/>
        </authorList>
    </citation>
    <scope>NUCLEOTIDE SEQUENCE</scope>
    <source>
        <strain evidence="2">G02</strain>
    </source>
</reference>